<organism evidence="4">
    <name type="scientific">Ananas comosus var. bracteatus</name>
    <name type="common">red pineapple</name>
    <dbReference type="NCBI Taxonomy" id="296719"/>
    <lineage>
        <taxon>Eukaryota</taxon>
        <taxon>Viridiplantae</taxon>
        <taxon>Streptophyta</taxon>
        <taxon>Embryophyta</taxon>
        <taxon>Tracheophyta</taxon>
        <taxon>Spermatophyta</taxon>
        <taxon>Magnoliopsida</taxon>
        <taxon>Liliopsida</taxon>
        <taxon>Poales</taxon>
        <taxon>Bromeliaceae</taxon>
        <taxon>Bromelioideae</taxon>
        <taxon>Ananas</taxon>
    </lineage>
</organism>
<dbReference type="SMART" id="SM00338">
    <property type="entry name" value="BRLZ"/>
    <property type="match status" value="1"/>
</dbReference>
<keyword evidence="1" id="KW-0175">Coiled coil</keyword>
<dbReference type="InterPro" id="IPR004827">
    <property type="entry name" value="bZIP"/>
</dbReference>
<dbReference type="AlphaFoldDB" id="A0A6V7Q1I9"/>
<dbReference type="PANTHER" id="PTHR46835:SF4">
    <property type="entry name" value="B-ZIP PROTEIN"/>
    <property type="match status" value="1"/>
</dbReference>
<dbReference type="PANTHER" id="PTHR46835">
    <property type="entry name" value="BASIC-LEUCINE ZIPPER (BZIP) TRANSCRIPTION FACTOR FAMILY PROTEIN-RELATED"/>
    <property type="match status" value="1"/>
</dbReference>
<feature type="region of interest" description="Disordered" evidence="2">
    <location>
        <begin position="1"/>
        <end position="55"/>
    </location>
</feature>
<proteinExistence type="predicted"/>
<sequence length="333" mass="36893">MSRPANLPPRFPLPNRSSLPRTPDSPSGTTNRDGTLFTQQHRSPSQASFTEQPSWFDDLLTEPERIPSGSSLRRASSDSAVMLNVLTSFQSPIFPIHEDDSISNEDSEQLSEIKVEGEIGCRIEASCVYGPNSPRQKSRLTTSESSMVNAVLENVPRNPLQYLTADLAPCSNISESSVKVDANSVAADPDPEKASRRRSGQRSRVRKLQYIAELERAVDSLQTLGAELAARVASLFQLRAALSLENNQLRRQIASLRQEKVFKDGQMQSLKNEAEKLKLISSRHRRSRSTASCFEANIPFETDPSAVNWKMLDMGKLNLSGTQSPPSQGIRRL</sequence>
<feature type="domain" description="BZIP" evidence="3">
    <location>
        <begin position="188"/>
        <end position="248"/>
    </location>
</feature>
<feature type="coiled-coil region" evidence="1">
    <location>
        <begin position="211"/>
        <end position="273"/>
    </location>
</feature>
<dbReference type="InterPro" id="IPR044797">
    <property type="entry name" value="At4g06598-like"/>
</dbReference>
<gene>
    <name evidence="4" type="ORF">CB5_LOCUS19998</name>
</gene>
<feature type="region of interest" description="Disordered" evidence="2">
    <location>
        <begin position="179"/>
        <end position="201"/>
    </location>
</feature>
<accession>A0A6V7Q1I9</accession>
<feature type="compositionally biased region" description="Pro residues" evidence="2">
    <location>
        <begin position="1"/>
        <end position="12"/>
    </location>
</feature>
<dbReference type="GO" id="GO:0003700">
    <property type="term" value="F:DNA-binding transcription factor activity"/>
    <property type="evidence" value="ECO:0007669"/>
    <property type="project" value="InterPro"/>
</dbReference>
<evidence type="ECO:0000256" key="2">
    <source>
        <dbReference type="SAM" id="MobiDB-lite"/>
    </source>
</evidence>
<feature type="compositionally biased region" description="Polar residues" evidence="2">
    <location>
        <begin position="15"/>
        <end position="53"/>
    </location>
</feature>
<name>A0A6V7Q1I9_ANACO</name>
<evidence type="ECO:0000256" key="1">
    <source>
        <dbReference type="SAM" id="Coils"/>
    </source>
</evidence>
<reference evidence="4" key="1">
    <citation type="submission" date="2020-07" db="EMBL/GenBank/DDBJ databases">
        <authorList>
            <person name="Lin J."/>
        </authorList>
    </citation>
    <scope>NUCLEOTIDE SEQUENCE</scope>
</reference>
<dbReference type="EMBL" id="LR862131">
    <property type="protein sequence ID" value="CAD1836787.1"/>
    <property type="molecule type" value="Genomic_DNA"/>
</dbReference>
<evidence type="ECO:0000259" key="3">
    <source>
        <dbReference type="SMART" id="SM00338"/>
    </source>
</evidence>
<protein>
    <recommendedName>
        <fullName evidence="3">BZIP domain-containing protein</fullName>
    </recommendedName>
</protein>
<evidence type="ECO:0000313" key="4">
    <source>
        <dbReference type="EMBL" id="CAD1836787.1"/>
    </source>
</evidence>